<evidence type="ECO:0000259" key="1">
    <source>
        <dbReference type="PROSITE" id="PS51371"/>
    </source>
</evidence>
<dbReference type="InterPro" id="IPR038076">
    <property type="entry name" value="MgtE_N_sf"/>
</dbReference>
<dbReference type="Pfam" id="PF26205">
    <property type="entry name" value="SH3_actinomycetes"/>
    <property type="match status" value="1"/>
</dbReference>
<dbReference type="Gene3D" id="2.30.30.240">
    <property type="entry name" value="PRC-barrel domain"/>
    <property type="match status" value="1"/>
</dbReference>
<dbReference type="InterPro" id="IPR027275">
    <property type="entry name" value="PRC-brl_dom"/>
</dbReference>
<dbReference type="PANTHER" id="PTHR43773">
    <property type="entry name" value="MAGNESIUM TRANSPORTER MGTE"/>
    <property type="match status" value="1"/>
</dbReference>
<dbReference type="Gene3D" id="3.10.580.10">
    <property type="entry name" value="CBS-domain"/>
    <property type="match status" value="1"/>
</dbReference>
<dbReference type="Gene3D" id="1.25.60.10">
    <property type="entry name" value="MgtE N-terminal domain-like"/>
    <property type="match status" value="1"/>
</dbReference>
<dbReference type="SUPFAM" id="SSF158791">
    <property type="entry name" value="MgtE N-terminal domain-like"/>
    <property type="match status" value="1"/>
</dbReference>
<name>A0A6J7G8F4_9ZZZZ</name>
<sequence>MTTAATRVFLARLAGVRVFDPNGEQLGKVRDSIIVLRASNPRLTGLVVEVQARRRIFVPMSKVTSIDANQIIVTGVVNLRRFAKRPNETLLTAELLDRTVDLVETGEMVSVIDVGVERDRTQDWIVTQLFIQKGNSGFRRRGERIVVDWDEVRGLAIPSTTDQAATTMLESIDNLRAADIAHLLQELPIKRQMEIARQLNDDRLADVLEELPEDDRVEIVQLLEVERAADVIEEMDPDDAADLISELPPERAADLLDRMEPEEAEEIRRLLSYDDFSAGGMMTTEPIVMSTDATVADALARIRNPELSPALASQVYVTRSPTETPTGKYLGTCHFQRLLREAPATLVSALVDTDLVPVRPEAPLSQVTRTFAAYNLAALPVVDEHGHLLGAISVDDVIDHMLPEDWRENDGDDRG</sequence>
<dbReference type="InterPro" id="IPR000644">
    <property type="entry name" value="CBS_dom"/>
</dbReference>
<dbReference type="GO" id="GO:0016020">
    <property type="term" value="C:membrane"/>
    <property type="evidence" value="ECO:0007669"/>
    <property type="project" value="InterPro"/>
</dbReference>
<protein>
    <submittedName>
        <fullName evidence="2">Unannotated protein</fullName>
    </submittedName>
</protein>
<dbReference type="InterPro" id="IPR046342">
    <property type="entry name" value="CBS_dom_sf"/>
</dbReference>
<feature type="domain" description="CBS" evidence="1">
    <location>
        <begin position="351"/>
        <end position="411"/>
    </location>
</feature>
<dbReference type="SUPFAM" id="SSF50346">
    <property type="entry name" value="PRC-barrel domain"/>
    <property type="match status" value="1"/>
</dbReference>
<proteinExistence type="predicted"/>
<organism evidence="2">
    <name type="scientific">freshwater metagenome</name>
    <dbReference type="NCBI Taxonomy" id="449393"/>
    <lineage>
        <taxon>unclassified sequences</taxon>
        <taxon>metagenomes</taxon>
        <taxon>ecological metagenomes</taxon>
    </lineage>
</organism>
<dbReference type="InterPro" id="IPR011033">
    <property type="entry name" value="PRC_barrel-like_sf"/>
</dbReference>
<dbReference type="PROSITE" id="PS51371">
    <property type="entry name" value="CBS"/>
    <property type="match status" value="1"/>
</dbReference>
<dbReference type="GO" id="GO:0015095">
    <property type="term" value="F:magnesium ion transmembrane transporter activity"/>
    <property type="evidence" value="ECO:0007669"/>
    <property type="project" value="InterPro"/>
</dbReference>
<dbReference type="CDD" id="cd04606">
    <property type="entry name" value="CBS_pair_Mg_transporter"/>
    <property type="match status" value="1"/>
</dbReference>
<dbReference type="InterPro" id="IPR006669">
    <property type="entry name" value="MgtE_transporter"/>
</dbReference>
<dbReference type="SUPFAM" id="SSF54631">
    <property type="entry name" value="CBS-domain pair"/>
    <property type="match status" value="1"/>
</dbReference>
<dbReference type="AlphaFoldDB" id="A0A6J7G8F4"/>
<dbReference type="SMART" id="SM00116">
    <property type="entry name" value="CBS"/>
    <property type="match status" value="1"/>
</dbReference>
<dbReference type="PANTHER" id="PTHR43773:SF1">
    <property type="entry name" value="MAGNESIUM TRANSPORTER MGTE"/>
    <property type="match status" value="1"/>
</dbReference>
<evidence type="ECO:0000313" key="2">
    <source>
        <dbReference type="EMBL" id="CAB4904317.1"/>
    </source>
</evidence>
<accession>A0A6J7G8F4</accession>
<dbReference type="InterPro" id="IPR006668">
    <property type="entry name" value="Mg_transptr_MgtE_intracell_dom"/>
</dbReference>
<dbReference type="Pfam" id="PF00571">
    <property type="entry name" value="CBS"/>
    <property type="match status" value="1"/>
</dbReference>
<gene>
    <name evidence="2" type="ORF">UFOPK3576_00656</name>
</gene>
<dbReference type="SMART" id="SM00924">
    <property type="entry name" value="MgtE_N"/>
    <property type="match status" value="1"/>
</dbReference>
<dbReference type="Pfam" id="PF03448">
    <property type="entry name" value="MgtE_N"/>
    <property type="match status" value="1"/>
</dbReference>
<dbReference type="InterPro" id="IPR058838">
    <property type="entry name" value="SH3_actinomycetes"/>
</dbReference>
<reference evidence="2" key="1">
    <citation type="submission" date="2020-05" db="EMBL/GenBank/DDBJ databases">
        <authorList>
            <person name="Chiriac C."/>
            <person name="Salcher M."/>
            <person name="Ghai R."/>
            <person name="Kavagutti S V."/>
        </authorList>
    </citation>
    <scope>NUCLEOTIDE SEQUENCE</scope>
</reference>
<dbReference type="Pfam" id="PF05239">
    <property type="entry name" value="PRC"/>
    <property type="match status" value="1"/>
</dbReference>
<dbReference type="EMBL" id="CAFBMO010000019">
    <property type="protein sequence ID" value="CAB4904317.1"/>
    <property type="molecule type" value="Genomic_DNA"/>
</dbReference>